<dbReference type="Proteomes" id="UP000270046">
    <property type="component" value="Chromosome"/>
</dbReference>
<dbReference type="InterPro" id="IPR045494">
    <property type="entry name" value="DUF6436"/>
</dbReference>
<reference evidence="2 3" key="1">
    <citation type="submission" date="2018-10" db="EMBL/GenBank/DDBJ databases">
        <title>Genome sequencing of Mucilaginibacter sp. HYN0043.</title>
        <authorList>
            <person name="Kim M."/>
            <person name="Yi H."/>
        </authorList>
    </citation>
    <scope>NUCLEOTIDE SEQUENCE [LARGE SCALE GENOMIC DNA]</scope>
    <source>
        <strain evidence="2 3">HYN0043</strain>
    </source>
</reference>
<dbReference type="EMBL" id="CP032869">
    <property type="protein sequence ID" value="AYL98617.1"/>
    <property type="molecule type" value="Genomic_DNA"/>
</dbReference>
<dbReference type="InterPro" id="IPR013766">
    <property type="entry name" value="Thioredoxin_domain"/>
</dbReference>
<dbReference type="InterPro" id="IPR036249">
    <property type="entry name" value="Thioredoxin-like_sf"/>
</dbReference>
<dbReference type="PROSITE" id="PS51352">
    <property type="entry name" value="THIOREDOXIN_2"/>
    <property type="match status" value="1"/>
</dbReference>
<protein>
    <submittedName>
        <fullName evidence="2">AhpC/TSA family protein</fullName>
    </submittedName>
</protein>
<proteinExistence type="predicted"/>
<feature type="domain" description="Thioredoxin" evidence="1">
    <location>
        <begin position="28"/>
        <end position="177"/>
    </location>
</feature>
<dbReference type="AlphaFoldDB" id="A0A494VSM5"/>
<evidence type="ECO:0000313" key="2">
    <source>
        <dbReference type="EMBL" id="AYL98617.1"/>
    </source>
</evidence>
<dbReference type="SUPFAM" id="SSF52833">
    <property type="entry name" value="Thioredoxin-like"/>
    <property type="match status" value="1"/>
</dbReference>
<dbReference type="RefSeq" id="WP_119406889.1">
    <property type="nucleotide sequence ID" value="NZ_CP032869.1"/>
</dbReference>
<dbReference type="KEGG" id="muh:HYN43_026570"/>
<dbReference type="Gene3D" id="3.40.30.10">
    <property type="entry name" value="Glutaredoxin"/>
    <property type="match status" value="1"/>
</dbReference>
<sequence>MKKTFVIVWLLILCTAVGALFWYNDLQYRLPTPIPANYKPVNQGELVKLNQNLYKVYSDNSKPLFLHFFNPNCPCSRFNINQFKAIVAQYSAQVNFMIVIMSDKHFTVDEIQDKFGMKLPVIFDPSVAEACGVYSTPQIALLDAGRKLYYRGNYNVSRYCTDEKTSFAKIAINGLLNANTRLTFNRLALTSYGCRLPDCHN</sequence>
<organism evidence="2 3">
    <name type="scientific">Mucilaginibacter celer</name>
    <dbReference type="NCBI Taxonomy" id="2305508"/>
    <lineage>
        <taxon>Bacteria</taxon>
        <taxon>Pseudomonadati</taxon>
        <taxon>Bacteroidota</taxon>
        <taxon>Sphingobacteriia</taxon>
        <taxon>Sphingobacteriales</taxon>
        <taxon>Sphingobacteriaceae</taxon>
        <taxon>Mucilaginibacter</taxon>
    </lineage>
</organism>
<accession>A0A494VSM5</accession>
<evidence type="ECO:0000313" key="3">
    <source>
        <dbReference type="Proteomes" id="UP000270046"/>
    </source>
</evidence>
<dbReference type="OrthoDB" id="8897581at2"/>
<name>A0A494VSM5_9SPHI</name>
<keyword evidence="3" id="KW-1185">Reference proteome</keyword>
<gene>
    <name evidence="2" type="ORF">HYN43_026570</name>
</gene>
<evidence type="ECO:0000259" key="1">
    <source>
        <dbReference type="PROSITE" id="PS51352"/>
    </source>
</evidence>
<dbReference type="Pfam" id="PF20029">
    <property type="entry name" value="DUF6436"/>
    <property type="match status" value="1"/>
</dbReference>